<dbReference type="InterPro" id="IPR008030">
    <property type="entry name" value="NmrA-like"/>
</dbReference>
<organism evidence="5 6">
    <name type="scientific">Calocera cornea HHB12733</name>
    <dbReference type="NCBI Taxonomy" id="1353952"/>
    <lineage>
        <taxon>Eukaryota</taxon>
        <taxon>Fungi</taxon>
        <taxon>Dikarya</taxon>
        <taxon>Basidiomycota</taxon>
        <taxon>Agaricomycotina</taxon>
        <taxon>Dacrymycetes</taxon>
        <taxon>Dacrymycetales</taxon>
        <taxon>Dacrymycetaceae</taxon>
        <taxon>Calocera</taxon>
    </lineage>
</organism>
<evidence type="ECO:0000256" key="2">
    <source>
        <dbReference type="ARBA" id="ARBA00022857"/>
    </source>
</evidence>
<keyword evidence="6" id="KW-1185">Reference proteome</keyword>
<proteinExistence type="inferred from homology"/>
<feature type="domain" description="NmrA-like" evidence="4">
    <location>
        <begin position="3"/>
        <end position="249"/>
    </location>
</feature>
<dbReference type="GO" id="GO:0005634">
    <property type="term" value="C:nucleus"/>
    <property type="evidence" value="ECO:0007669"/>
    <property type="project" value="TreeGrafter"/>
</dbReference>
<gene>
    <name evidence="5" type="ORF">CALCODRAFT_504792</name>
</gene>
<name>A0A165C7U5_9BASI</name>
<dbReference type="PANTHER" id="PTHR42748:SF30">
    <property type="entry name" value="NMRA-LIKE DOMAIN-CONTAINING PROTEIN"/>
    <property type="match status" value="1"/>
</dbReference>
<dbReference type="AlphaFoldDB" id="A0A165C7U5"/>
<dbReference type="InterPro" id="IPR051164">
    <property type="entry name" value="NmrA-like_oxidored"/>
</dbReference>
<dbReference type="EMBL" id="KV424182">
    <property type="protein sequence ID" value="KZT50375.1"/>
    <property type="molecule type" value="Genomic_DNA"/>
</dbReference>
<keyword evidence="3" id="KW-0560">Oxidoreductase</keyword>
<evidence type="ECO:0000256" key="1">
    <source>
        <dbReference type="ARBA" id="ARBA00006328"/>
    </source>
</evidence>
<evidence type="ECO:0000256" key="3">
    <source>
        <dbReference type="ARBA" id="ARBA00023002"/>
    </source>
</evidence>
<reference evidence="5 6" key="1">
    <citation type="journal article" date="2016" name="Mol. Biol. Evol.">
        <title>Comparative Genomics of Early-Diverging Mushroom-Forming Fungi Provides Insights into the Origins of Lignocellulose Decay Capabilities.</title>
        <authorList>
            <person name="Nagy L.G."/>
            <person name="Riley R."/>
            <person name="Tritt A."/>
            <person name="Adam C."/>
            <person name="Daum C."/>
            <person name="Floudas D."/>
            <person name="Sun H."/>
            <person name="Yadav J.S."/>
            <person name="Pangilinan J."/>
            <person name="Larsson K.H."/>
            <person name="Matsuura K."/>
            <person name="Barry K."/>
            <person name="Labutti K."/>
            <person name="Kuo R."/>
            <person name="Ohm R.A."/>
            <person name="Bhattacharya S.S."/>
            <person name="Shirouzu T."/>
            <person name="Yoshinaga Y."/>
            <person name="Martin F.M."/>
            <person name="Grigoriev I.V."/>
            <person name="Hibbett D.S."/>
        </authorList>
    </citation>
    <scope>NUCLEOTIDE SEQUENCE [LARGE SCALE GENOMIC DNA]</scope>
    <source>
        <strain evidence="5 6">HHB12733</strain>
    </source>
</reference>
<evidence type="ECO:0000313" key="6">
    <source>
        <dbReference type="Proteomes" id="UP000076842"/>
    </source>
</evidence>
<dbReference type="SUPFAM" id="SSF51735">
    <property type="entry name" value="NAD(P)-binding Rossmann-fold domains"/>
    <property type="match status" value="1"/>
</dbReference>
<dbReference type="Gene3D" id="3.40.50.720">
    <property type="entry name" value="NAD(P)-binding Rossmann-like Domain"/>
    <property type="match status" value="1"/>
</dbReference>
<dbReference type="InParanoid" id="A0A165C7U5"/>
<dbReference type="Gene3D" id="3.90.25.10">
    <property type="entry name" value="UDP-galactose 4-epimerase, domain 1"/>
    <property type="match status" value="1"/>
</dbReference>
<dbReference type="Pfam" id="PF05368">
    <property type="entry name" value="NmrA"/>
    <property type="match status" value="1"/>
</dbReference>
<dbReference type="PANTHER" id="PTHR42748">
    <property type="entry name" value="NITROGEN METABOLITE REPRESSION PROTEIN NMRA FAMILY MEMBER"/>
    <property type="match status" value="1"/>
</dbReference>
<evidence type="ECO:0000259" key="4">
    <source>
        <dbReference type="Pfam" id="PF05368"/>
    </source>
</evidence>
<dbReference type="STRING" id="1353952.A0A165C7U5"/>
<evidence type="ECO:0000313" key="5">
    <source>
        <dbReference type="EMBL" id="KZT50375.1"/>
    </source>
</evidence>
<dbReference type="InterPro" id="IPR036291">
    <property type="entry name" value="NAD(P)-bd_dom_sf"/>
</dbReference>
<comment type="similarity">
    <text evidence="1">Belongs to the NmrA-type oxidoreductase family.</text>
</comment>
<dbReference type="OrthoDB" id="419598at2759"/>
<sequence>MSQKLVVVLGATGTQGGSVVAALLKQGAYSIRAVTRSLDAPAAKELKDKGVEVVSGSLMDKSSLGKAFEGAYAVFGVTIPFTQDDEELQGRNIVDAAHESSVPLLVWSSLPSATEASYGKLTAIHHFDKKNAVDKYIATTGQPTVVIHTGWFAENLLKLDILKPDPLNRDKWTVACPIVRPEAKMGSIWIGGDLGNIVLAIINHWENESWRQRLVKEPVVAAPYDISGHEIVHLLKSVTGKDVTYVQVRDVPDELKLAYSFADQGFYRFPQSSILEELGVKPHSYTEFVREVVAPYMQSAQ</sequence>
<dbReference type="Proteomes" id="UP000076842">
    <property type="component" value="Unassembled WGS sequence"/>
</dbReference>
<keyword evidence="2" id="KW-0521">NADP</keyword>
<protein>
    <submittedName>
        <fullName evidence="5">NAD(P)-binding protein</fullName>
    </submittedName>
</protein>
<accession>A0A165C7U5</accession>
<dbReference type="GO" id="GO:0016491">
    <property type="term" value="F:oxidoreductase activity"/>
    <property type="evidence" value="ECO:0007669"/>
    <property type="project" value="UniProtKB-KW"/>
</dbReference>